<organism evidence="2 3">
    <name type="scientific">Candidatus Yanofskybacteria bacterium RIFCSPLOWO2_12_FULL_43_11b</name>
    <dbReference type="NCBI Taxonomy" id="1802710"/>
    <lineage>
        <taxon>Bacteria</taxon>
        <taxon>Candidatus Yanofskyibacteriota</taxon>
    </lineage>
</organism>
<gene>
    <name evidence="2" type="ORF">A3G51_00575</name>
</gene>
<evidence type="ECO:0000313" key="3">
    <source>
        <dbReference type="Proteomes" id="UP000177745"/>
    </source>
</evidence>
<evidence type="ECO:0008006" key="4">
    <source>
        <dbReference type="Google" id="ProtNLM"/>
    </source>
</evidence>
<name>A0A1F8H8N2_9BACT</name>
<keyword evidence="1" id="KW-0812">Transmembrane</keyword>
<dbReference type="AlphaFoldDB" id="A0A1F8H8N2"/>
<evidence type="ECO:0000256" key="1">
    <source>
        <dbReference type="SAM" id="Phobius"/>
    </source>
</evidence>
<comment type="caution">
    <text evidence="2">The sequence shown here is derived from an EMBL/GenBank/DDBJ whole genome shotgun (WGS) entry which is preliminary data.</text>
</comment>
<dbReference type="Proteomes" id="UP000177745">
    <property type="component" value="Unassembled WGS sequence"/>
</dbReference>
<dbReference type="GO" id="GO:0030246">
    <property type="term" value="F:carbohydrate binding"/>
    <property type="evidence" value="ECO:0007669"/>
    <property type="project" value="InterPro"/>
</dbReference>
<sequence>MRYNLKMSGYYKKYLVMGSGLLAYLFLAGVVHGADFNAVPATGIFGIKNNITVNIKIDTGGESVNAAQAKLKFNPDILEVESVSKDGSIFNFWLQGPVFSNKDGTIEFIGGAPNGVSGSSLQALQISFVSRGVGSGNLTFADASITAADGTGTNILAKANGAKFTISSSSAVPITATPPVQIIRTPVKVSGMPAAPDISIPLYPNPDNWHGSTAQFTASWKLPPDISGVSTAFNSNPYFKAPAVSEGLFEAKTLPSITKDGIYYFHVRFQNNNEWGPTAHYRIAVDSQPPVPFKINVGTGLTSDNPSPKLGFAATDALSGVDHYEIFVNSERAMVTNQSEFLLPPHPPGEYMVRVRALDKANNGVEDKVKIEILPIETPTITFITKKILLGADSLFDIKGVAIPNASVIVTFEDKNKFLVLQNESKTNAQGEYEFQLDKELRKGDYLVSVKAKDSRGAMSLPAGPVSVTYADKAVISFFGLDITLAGLTIILAVAGVLAVGWFWRKTLLRWARLQRESTIINRDIKNAFDMIRKDLGKISEIIKKERPAETTETEFNTVNKKIKDTLDKVEKYSSEDIERLR</sequence>
<dbReference type="EMBL" id="MGKY01000008">
    <property type="protein sequence ID" value="OGN33972.1"/>
    <property type="molecule type" value="Genomic_DNA"/>
</dbReference>
<dbReference type="InterPro" id="IPR008965">
    <property type="entry name" value="CBM2/CBM3_carb-bd_dom_sf"/>
</dbReference>
<dbReference type="Gene3D" id="2.60.40.680">
    <property type="match status" value="1"/>
</dbReference>
<protein>
    <recommendedName>
        <fullName evidence="4">Cohesin domain-containing protein</fullName>
    </recommendedName>
</protein>
<keyword evidence="1" id="KW-1133">Transmembrane helix</keyword>
<feature type="transmembrane region" description="Helical" evidence="1">
    <location>
        <begin position="483"/>
        <end position="504"/>
    </location>
</feature>
<reference evidence="2 3" key="1">
    <citation type="journal article" date="2016" name="Nat. Commun.">
        <title>Thousands of microbial genomes shed light on interconnected biogeochemical processes in an aquifer system.</title>
        <authorList>
            <person name="Anantharaman K."/>
            <person name="Brown C.T."/>
            <person name="Hug L.A."/>
            <person name="Sharon I."/>
            <person name="Castelle C.J."/>
            <person name="Probst A.J."/>
            <person name="Thomas B.C."/>
            <person name="Singh A."/>
            <person name="Wilkins M.J."/>
            <person name="Karaoz U."/>
            <person name="Brodie E.L."/>
            <person name="Williams K.H."/>
            <person name="Hubbard S.S."/>
            <person name="Banfield J.F."/>
        </authorList>
    </citation>
    <scope>NUCLEOTIDE SEQUENCE [LARGE SCALE GENOMIC DNA]</scope>
</reference>
<dbReference type="CDD" id="cd08547">
    <property type="entry name" value="Type_II_cohesin"/>
    <property type="match status" value="1"/>
</dbReference>
<evidence type="ECO:0000313" key="2">
    <source>
        <dbReference type="EMBL" id="OGN33972.1"/>
    </source>
</evidence>
<dbReference type="SUPFAM" id="SSF49384">
    <property type="entry name" value="Carbohydrate-binding domain"/>
    <property type="match status" value="1"/>
</dbReference>
<proteinExistence type="predicted"/>
<keyword evidence="1" id="KW-0472">Membrane</keyword>
<accession>A0A1F8H8N2</accession>